<evidence type="ECO:0000313" key="1">
    <source>
        <dbReference type="EMBL" id="KAF2468347.1"/>
    </source>
</evidence>
<comment type="caution">
    <text evidence="1">The sequence shown here is derived from an EMBL/GenBank/DDBJ whole genome shotgun (WGS) entry which is preliminary data.</text>
</comment>
<gene>
    <name evidence="1" type="ORF">BDR25DRAFT_373403</name>
</gene>
<reference evidence="1" key="1">
    <citation type="journal article" date="2020" name="Stud. Mycol.">
        <title>101 Dothideomycetes genomes: a test case for predicting lifestyles and emergence of pathogens.</title>
        <authorList>
            <person name="Haridas S."/>
            <person name="Albert R."/>
            <person name="Binder M."/>
            <person name="Bloem J."/>
            <person name="Labutti K."/>
            <person name="Salamov A."/>
            <person name="Andreopoulos B."/>
            <person name="Baker S."/>
            <person name="Barry K."/>
            <person name="Bills G."/>
            <person name="Bluhm B."/>
            <person name="Cannon C."/>
            <person name="Castanera R."/>
            <person name="Culley D."/>
            <person name="Daum C."/>
            <person name="Ezra D."/>
            <person name="Gonzalez J."/>
            <person name="Henrissat B."/>
            <person name="Kuo A."/>
            <person name="Liang C."/>
            <person name="Lipzen A."/>
            <person name="Lutzoni F."/>
            <person name="Magnuson J."/>
            <person name="Mondo S."/>
            <person name="Nolan M."/>
            <person name="Ohm R."/>
            <person name="Pangilinan J."/>
            <person name="Park H.-J."/>
            <person name="Ramirez L."/>
            <person name="Alfaro M."/>
            <person name="Sun H."/>
            <person name="Tritt A."/>
            <person name="Yoshinaga Y."/>
            <person name="Zwiers L.-H."/>
            <person name="Turgeon B."/>
            <person name="Goodwin S."/>
            <person name="Spatafora J."/>
            <person name="Crous P."/>
            <person name="Grigoriev I."/>
        </authorList>
    </citation>
    <scope>NUCLEOTIDE SEQUENCE</scope>
    <source>
        <strain evidence="1">ATCC 200398</strain>
    </source>
</reference>
<protein>
    <submittedName>
        <fullName evidence="1">Uncharacterized protein</fullName>
    </submittedName>
</protein>
<sequence>MTLQLSQLEQRITQYKMLKRIASSVRAADLHNLALASKMTYTNIRETKERWANLVNQGACDGFGLRRQLDLGVSSCPPFFLSKFQNLLGLGTSDKQQNVEAPGVIAMAGKFLRRERGFSHIRAPEIEDLNLGAHDIGAGHAPACCVAQAVSSIDCARSGGPGAQNAGEGCPEGVLREAVCVYTPDPVRGSVDVPLVRDCRELRGQGILLSESAGEPADRRKAL</sequence>
<dbReference type="EMBL" id="MU003516">
    <property type="protein sequence ID" value="KAF2468347.1"/>
    <property type="molecule type" value="Genomic_DNA"/>
</dbReference>
<proteinExistence type="predicted"/>
<accession>A0ACB6QN95</accession>
<name>A0ACB6QN95_9PLEO</name>
<organism evidence="1 2">
    <name type="scientific">Lindgomyces ingoldianus</name>
    <dbReference type="NCBI Taxonomy" id="673940"/>
    <lineage>
        <taxon>Eukaryota</taxon>
        <taxon>Fungi</taxon>
        <taxon>Dikarya</taxon>
        <taxon>Ascomycota</taxon>
        <taxon>Pezizomycotina</taxon>
        <taxon>Dothideomycetes</taxon>
        <taxon>Pleosporomycetidae</taxon>
        <taxon>Pleosporales</taxon>
        <taxon>Lindgomycetaceae</taxon>
        <taxon>Lindgomyces</taxon>
    </lineage>
</organism>
<dbReference type="Proteomes" id="UP000799755">
    <property type="component" value="Unassembled WGS sequence"/>
</dbReference>
<keyword evidence="2" id="KW-1185">Reference proteome</keyword>
<evidence type="ECO:0000313" key="2">
    <source>
        <dbReference type="Proteomes" id="UP000799755"/>
    </source>
</evidence>